<dbReference type="Gene3D" id="1.20.1250.20">
    <property type="entry name" value="MFS general substrate transporter like domains"/>
    <property type="match status" value="1"/>
</dbReference>
<feature type="transmembrane region" description="Helical" evidence="6">
    <location>
        <begin position="159"/>
        <end position="178"/>
    </location>
</feature>
<keyword evidence="5 6" id="KW-0472">Membrane</keyword>
<dbReference type="Pfam" id="PF11700">
    <property type="entry name" value="ATG22"/>
    <property type="match status" value="2"/>
</dbReference>
<evidence type="ECO:0000313" key="9">
    <source>
        <dbReference type="Proteomes" id="UP001296967"/>
    </source>
</evidence>
<feature type="transmembrane region" description="Helical" evidence="6">
    <location>
        <begin position="198"/>
        <end position="216"/>
    </location>
</feature>
<dbReference type="GO" id="GO:0012505">
    <property type="term" value="C:endomembrane system"/>
    <property type="evidence" value="ECO:0007669"/>
    <property type="project" value="UniProtKB-SubCell"/>
</dbReference>
<feature type="transmembrane region" description="Helical" evidence="6">
    <location>
        <begin position="20"/>
        <end position="46"/>
    </location>
</feature>
<dbReference type="PANTHER" id="PTHR23519:SF1">
    <property type="entry name" value="AUTOPHAGY-RELATED PROTEIN 22"/>
    <property type="match status" value="1"/>
</dbReference>
<evidence type="ECO:0000256" key="2">
    <source>
        <dbReference type="ARBA" id="ARBA00022448"/>
    </source>
</evidence>
<feature type="transmembrane region" description="Helical" evidence="6">
    <location>
        <begin position="406"/>
        <end position="425"/>
    </location>
</feature>
<gene>
    <name evidence="8" type="ORF">CCR82_13575</name>
</gene>
<feature type="transmembrane region" description="Helical" evidence="6">
    <location>
        <begin position="375"/>
        <end position="400"/>
    </location>
</feature>
<reference evidence="8" key="2">
    <citation type="journal article" date="2020" name="Microorganisms">
        <title>Osmotic Adaptation and Compatible Solute Biosynthesis of Phototrophic Bacteria as Revealed from Genome Analyses.</title>
        <authorList>
            <person name="Imhoff J.F."/>
            <person name="Rahn T."/>
            <person name="Kunzel S."/>
            <person name="Keller A."/>
            <person name="Neulinger S.C."/>
        </authorList>
    </citation>
    <scope>NUCLEOTIDE SEQUENCE</scope>
    <source>
        <strain evidence="8">DSM 4395</strain>
    </source>
</reference>
<evidence type="ECO:0000256" key="5">
    <source>
        <dbReference type="ARBA" id="ARBA00023136"/>
    </source>
</evidence>
<dbReference type="InterPro" id="IPR020846">
    <property type="entry name" value="MFS_dom"/>
</dbReference>
<evidence type="ECO:0000256" key="4">
    <source>
        <dbReference type="ARBA" id="ARBA00022989"/>
    </source>
</evidence>
<feature type="transmembrane region" description="Helical" evidence="6">
    <location>
        <begin position="58"/>
        <end position="79"/>
    </location>
</feature>
<evidence type="ECO:0000256" key="1">
    <source>
        <dbReference type="ARBA" id="ARBA00004127"/>
    </source>
</evidence>
<feature type="transmembrane region" description="Helical" evidence="6">
    <location>
        <begin position="116"/>
        <end position="138"/>
    </location>
</feature>
<feature type="transmembrane region" description="Helical" evidence="6">
    <location>
        <begin position="341"/>
        <end position="363"/>
    </location>
</feature>
<feature type="transmembrane region" description="Helical" evidence="6">
    <location>
        <begin position="250"/>
        <end position="275"/>
    </location>
</feature>
<organism evidence="8 9">
    <name type="scientific">Halochromatium salexigens</name>
    <name type="common">Chromatium salexigens</name>
    <dbReference type="NCBI Taxonomy" id="49447"/>
    <lineage>
        <taxon>Bacteria</taxon>
        <taxon>Pseudomonadati</taxon>
        <taxon>Pseudomonadota</taxon>
        <taxon>Gammaproteobacteria</taxon>
        <taxon>Chromatiales</taxon>
        <taxon>Chromatiaceae</taxon>
        <taxon>Halochromatium</taxon>
    </lineage>
</organism>
<feature type="transmembrane region" description="Helical" evidence="6">
    <location>
        <begin position="91"/>
        <end position="110"/>
    </location>
</feature>
<reference evidence="8" key="1">
    <citation type="submission" date="2017-05" db="EMBL/GenBank/DDBJ databases">
        <authorList>
            <person name="Imhoff J.F."/>
            <person name="Rahn T."/>
            <person name="Kuenzel S."/>
            <person name="Neulinger S.C."/>
        </authorList>
    </citation>
    <scope>NUCLEOTIDE SEQUENCE</scope>
    <source>
        <strain evidence="8">DSM 4395</strain>
    </source>
</reference>
<comment type="caution">
    <text evidence="8">The sequence shown here is derived from an EMBL/GenBank/DDBJ whole genome shotgun (WGS) entry which is preliminary data.</text>
</comment>
<dbReference type="GO" id="GO:0022857">
    <property type="term" value="F:transmembrane transporter activity"/>
    <property type="evidence" value="ECO:0007669"/>
    <property type="project" value="InterPro"/>
</dbReference>
<keyword evidence="2" id="KW-0813">Transport</keyword>
<dbReference type="EMBL" id="NHSF01000065">
    <property type="protein sequence ID" value="MBK5931518.1"/>
    <property type="molecule type" value="Genomic_DNA"/>
</dbReference>
<evidence type="ECO:0000313" key="8">
    <source>
        <dbReference type="EMBL" id="MBK5931518.1"/>
    </source>
</evidence>
<evidence type="ECO:0000256" key="6">
    <source>
        <dbReference type="SAM" id="Phobius"/>
    </source>
</evidence>
<feature type="transmembrane region" description="Helical" evidence="6">
    <location>
        <begin position="287"/>
        <end position="308"/>
    </location>
</feature>
<evidence type="ECO:0000256" key="3">
    <source>
        <dbReference type="ARBA" id="ARBA00022692"/>
    </source>
</evidence>
<dbReference type="InterPro" id="IPR050495">
    <property type="entry name" value="ATG22/LtaA_families"/>
</dbReference>
<dbReference type="PANTHER" id="PTHR23519">
    <property type="entry name" value="AUTOPHAGY-RELATED PROTEIN 22"/>
    <property type="match status" value="1"/>
</dbReference>
<dbReference type="InterPro" id="IPR024671">
    <property type="entry name" value="Atg22-like"/>
</dbReference>
<feature type="domain" description="Major facilitator superfamily (MFS) profile" evidence="7">
    <location>
        <begin position="250"/>
        <end position="437"/>
    </location>
</feature>
<keyword evidence="4 6" id="KW-1133">Transmembrane helix</keyword>
<dbReference type="InterPro" id="IPR036259">
    <property type="entry name" value="MFS_trans_sf"/>
</dbReference>
<comment type="subcellular location">
    <subcellularLocation>
        <location evidence="1">Endomembrane system</location>
        <topology evidence="1">Multi-pass membrane protein</topology>
    </subcellularLocation>
</comment>
<dbReference type="SUPFAM" id="SSF103473">
    <property type="entry name" value="MFS general substrate transporter"/>
    <property type="match status" value="1"/>
</dbReference>
<feature type="transmembrane region" description="Helical" evidence="6">
    <location>
        <begin position="317"/>
        <end position="335"/>
    </location>
</feature>
<proteinExistence type="predicted"/>
<name>A0AAJ0UHD7_HALSE</name>
<dbReference type="AlphaFoldDB" id="A0AAJ0UHD7"/>
<keyword evidence="9" id="KW-1185">Reference proteome</keyword>
<dbReference type="Proteomes" id="UP001296967">
    <property type="component" value="Unassembled WGS sequence"/>
</dbReference>
<keyword evidence="3 6" id="KW-0812">Transmembrane</keyword>
<evidence type="ECO:0000259" key="7">
    <source>
        <dbReference type="PROSITE" id="PS50850"/>
    </source>
</evidence>
<protein>
    <submittedName>
        <fullName evidence="8">MFS transporter</fullName>
    </submittedName>
</protein>
<sequence length="437" mass="46573">MTNDQPANQPGERHESRSALLAWAFYDWASNAFATLIVTFVFAAYFTDQVAADPTQGTTLWGNAVAAAGLLVALIGPILGAAADQGGPRKALFTLLTLAAVTATGLLWFVRPDPSYVALALVLLGLGIVASELAGVLYNAMLPVLAPPERIGRWSGWGWGLGYVGGVVCLALALFGFVREDAWLQLPRDGAQHVRATFLLAAAWLLVFALPLLLRVRMASDVPQKPLRRAARDGVRQLAATLRQVRRYRVILRFLIARMLYVDGLATLFALGGVYAAGTFAMNEQDVLTFGILLNVTAALGAGLFAWLDDWQGPRTTILLALGGLILLGSAILFVRSQTLFWVLGGLLGLFVGPAQAAARSYLGRVAPAELRAELFGLFALSGKATAFAGPFLVGWVTWLAGSQRVGMGVIVVFFVLGFAMTLTLPEADSRSAGIDD</sequence>
<accession>A0AAJ0UHD7</accession>
<dbReference type="RefSeq" id="WP_201246349.1">
    <property type="nucleotide sequence ID" value="NZ_NHSF01000065.1"/>
</dbReference>
<dbReference type="PROSITE" id="PS50850">
    <property type="entry name" value="MFS"/>
    <property type="match status" value="1"/>
</dbReference>